<feature type="domain" description="DAHP synthetase I/KDSA" evidence="10">
    <location>
        <begin position="11"/>
        <end position="270"/>
    </location>
</feature>
<dbReference type="NCBIfam" id="TIGR01362">
    <property type="entry name" value="KDO8P_synth"/>
    <property type="match status" value="1"/>
</dbReference>
<dbReference type="PANTHER" id="PTHR21057">
    <property type="entry name" value="PHOSPHO-2-DEHYDRO-3-DEOXYHEPTONATE ALDOLASE"/>
    <property type="match status" value="1"/>
</dbReference>
<organism evidence="11 12">
    <name type="scientific">Thiohalocapsa halophila</name>
    <dbReference type="NCBI Taxonomy" id="69359"/>
    <lineage>
        <taxon>Bacteria</taxon>
        <taxon>Pseudomonadati</taxon>
        <taxon>Pseudomonadota</taxon>
        <taxon>Gammaproteobacteria</taxon>
        <taxon>Chromatiales</taxon>
        <taxon>Chromatiaceae</taxon>
        <taxon>Thiohalocapsa</taxon>
    </lineage>
</organism>
<evidence type="ECO:0000259" key="10">
    <source>
        <dbReference type="Pfam" id="PF00793"/>
    </source>
</evidence>
<evidence type="ECO:0000256" key="3">
    <source>
        <dbReference type="ARBA" id="ARBA00004845"/>
    </source>
</evidence>
<comment type="pathway">
    <text evidence="2">Bacterial outer membrane biogenesis; lipopolysaccharide biosynthesis.</text>
</comment>
<dbReference type="EC" id="2.5.1.55" evidence="9"/>
<evidence type="ECO:0000256" key="1">
    <source>
        <dbReference type="ARBA" id="ARBA00004496"/>
    </source>
</evidence>
<evidence type="ECO:0000256" key="4">
    <source>
        <dbReference type="ARBA" id="ARBA00010499"/>
    </source>
</evidence>
<dbReference type="EMBL" id="NRRV01000046">
    <property type="protein sequence ID" value="MBK1632372.1"/>
    <property type="molecule type" value="Genomic_DNA"/>
</dbReference>
<evidence type="ECO:0000256" key="2">
    <source>
        <dbReference type="ARBA" id="ARBA00004756"/>
    </source>
</evidence>
<dbReference type="InterPro" id="IPR013785">
    <property type="entry name" value="Aldolase_TIM"/>
</dbReference>
<evidence type="ECO:0000256" key="6">
    <source>
        <dbReference type="ARBA" id="ARBA00022679"/>
    </source>
</evidence>
<comment type="similarity">
    <text evidence="4 9">Belongs to the KdsA family.</text>
</comment>
<keyword evidence="7 9" id="KW-0448">Lipopolysaccharide biosynthesis</keyword>
<protein>
    <recommendedName>
        <fullName evidence="9">2-dehydro-3-deoxyphosphooctonate aldolase</fullName>
        <ecNumber evidence="9">2.5.1.55</ecNumber>
    </recommendedName>
    <alternativeName>
        <fullName evidence="9">3-deoxy-D-manno-octulosonic acid 8-phosphate synthase</fullName>
    </alternativeName>
    <alternativeName>
        <fullName evidence="9">KDO-8-phosphate synthase</fullName>
        <shortName evidence="9">KDO 8-P synthase</shortName>
        <shortName evidence="9">KDOPS</shortName>
    </alternativeName>
    <alternativeName>
        <fullName evidence="9">Phospho-2-dehydro-3-deoxyoctonate aldolase</fullName>
    </alternativeName>
</protein>
<keyword evidence="12" id="KW-1185">Reference proteome</keyword>
<sequence>MTQPSKHIAVTDTVTLGNDLPFALQSGPCQIESREHALMLAGEISAICAEVGIPYIFKASFDKANRSSLAGRRGVGLAQGLAILAEIRETIGCPVLTDVHTEAQCRPVAEVADMLQIPAFLCRQTDFVLAVGEAAAESGRTVNVKKGQFLAPWDMANVVAKLESTGCTKMALVERGVTFGYGNLVVDPRSLYEMAKTGYPVVMDATHAVQMPGALGNASGGKREYVPVIARAAVGVGVAGLFMEVHDDPDNAASDGPNSVRLDTLKDLLMELLALDRARKAPMIGH</sequence>
<comment type="subcellular location">
    <subcellularLocation>
        <location evidence="1 9">Cytoplasm</location>
    </subcellularLocation>
</comment>
<dbReference type="Gene3D" id="3.20.20.70">
    <property type="entry name" value="Aldolase class I"/>
    <property type="match status" value="1"/>
</dbReference>
<comment type="catalytic activity">
    <reaction evidence="8 9">
        <text>D-arabinose 5-phosphate + phosphoenolpyruvate + H2O = 3-deoxy-alpha-D-manno-2-octulosonate-8-phosphate + phosphate</text>
        <dbReference type="Rhea" id="RHEA:14053"/>
        <dbReference type="ChEBI" id="CHEBI:15377"/>
        <dbReference type="ChEBI" id="CHEBI:43474"/>
        <dbReference type="ChEBI" id="CHEBI:57693"/>
        <dbReference type="ChEBI" id="CHEBI:58702"/>
        <dbReference type="ChEBI" id="CHEBI:85985"/>
        <dbReference type="EC" id="2.5.1.55"/>
    </reaction>
</comment>
<evidence type="ECO:0000256" key="5">
    <source>
        <dbReference type="ARBA" id="ARBA00022490"/>
    </source>
</evidence>
<accession>A0ABS1CKE8</accession>
<dbReference type="RefSeq" id="WP_200239898.1">
    <property type="nucleotide sequence ID" value="NZ_NRRV01000046.1"/>
</dbReference>
<name>A0ABS1CKE8_9GAMM</name>
<dbReference type="Proteomes" id="UP000748752">
    <property type="component" value="Unassembled WGS sequence"/>
</dbReference>
<dbReference type="HAMAP" id="MF_00056">
    <property type="entry name" value="KDO8P_synth"/>
    <property type="match status" value="1"/>
</dbReference>
<dbReference type="InterPro" id="IPR006218">
    <property type="entry name" value="DAHP1/KDSA"/>
</dbReference>
<dbReference type="InterPro" id="IPR006269">
    <property type="entry name" value="KDO8P_synthase"/>
</dbReference>
<dbReference type="NCBIfam" id="NF003543">
    <property type="entry name" value="PRK05198.1"/>
    <property type="match status" value="1"/>
</dbReference>
<evidence type="ECO:0000256" key="8">
    <source>
        <dbReference type="ARBA" id="ARBA00049112"/>
    </source>
</evidence>
<evidence type="ECO:0000256" key="9">
    <source>
        <dbReference type="HAMAP-Rule" id="MF_00056"/>
    </source>
</evidence>
<evidence type="ECO:0000313" key="11">
    <source>
        <dbReference type="EMBL" id="MBK1632372.1"/>
    </source>
</evidence>
<evidence type="ECO:0000256" key="7">
    <source>
        <dbReference type="ARBA" id="ARBA00022985"/>
    </source>
</evidence>
<keyword evidence="6 9" id="KW-0808">Transferase</keyword>
<keyword evidence="5 9" id="KW-0963">Cytoplasm</keyword>
<proteinExistence type="inferred from homology"/>
<comment type="pathway">
    <text evidence="3 9">Carbohydrate biosynthesis; 3-deoxy-D-manno-octulosonate biosynthesis; 3-deoxy-D-manno-octulosonate from D-ribulose 5-phosphate: step 2/3.</text>
</comment>
<evidence type="ECO:0000313" key="12">
    <source>
        <dbReference type="Proteomes" id="UP000748752"/>
    </source>
</evidence>
<dbReference type="Pfam" id="PF00793">
    <property type="entry name" value="DAHP_synth_1"/>
    <property type="match status" value="1"/>
</dbReference>
<comment type="caution">
    <text evidence="11">The sequence shown here is derived from an EMBL/GenBank/DDBJ whole genome shotgun (WGS) entry which is preliminary data.</text>
</comment>
<dbReference type="SUPFAM" id="SSF51569">
    <property type="entry name" value="Aldolase"/>
    <property type="match status" value="1"/>
</dbReference>
<reference evidence="11 12" key="1">
    <citation type="journal article" date="2020" name="Microorganisms">
        <title>Osmotic Adaptation and Compatible Solute Biosynthesis of Phototrophic Bacteria as Revealed from Genome Analyses.</title>
        <authorList>
            <person name="Imhoff J.F."/>
            <person name="Rahn T."/>
            <person name="Kunzel S."/>
            <person name="Keller A."/>
            <person name="Neulinger S.C."/>
        </authorList>
    </citation>
    <scope>NUCLEOTIDE SEQUENCE [LARGE SCALE GENOMIC DNA]</scope>
    <source>
        <strain evidence="11 12">DSM 6210</strain>
    </source>
</reference>
<gene>
    <name evidence="9" type="primary">kdsA</name>
    <name evidence="11" type="ORF">CKO31_16835</name>
</gene>